<dbReference type="EMBL" id="ACIP02000003">
    <property type="protein sequence ID" value="EEP28063.1"/>
    <property type="molecule type" value="Genomic_DNA"/>
</dbReference>
<dbReference type="FunFam" id="1.10.8.60:FF:000003">
    <property type="entry name" value="Chromosomal replication initiator protein DnaA"/>
    <property type="match status" value="1"/>
</dbReference>
<dbReference type="eggNOG" id="COG0593">
    <property type="taxonomic scope" value="Bacteria"/>
</dbReference>
<protein>
    <recommendedName>
        <fullName evidence="8 9">Chromosomal replication initiator protein DnaA</fullName>
    </recommendedName>
</protein>
<dbReference type="SUPFAM" id="SSF52540">
    <property type="entry name" value="P-loop containing nucleoside triphosphate hydrolases"/>
    <property type="match status" value="1"/>
</dbReference>
<dbReference type="InterPro" id="IPR027417">
    <property type="entry name" value="P-loop_NTPase"/>
</dbReference>
<evidence type="ECO:0000256" key="6">
    <source>
        <dbReference type="ARBA" id="ARBA00023121"/>
    </source>
</evidence>
<dbReference type="HOGENOM" id="CLU_026910_3_1_9"/>
<dbReference type="Gene3D" id="1.10.1750.10">
    <property type="match status" value="1"/>
</dbReference>
<keyword evidence="5 8" id="KW-0067">ATP-binding</keyword>
<dbReference type="GO" id="GO:0006275">
    <property type="term" value="P:regulation of DNA replication"/>
    <property type="evidence" value="ECO:0007669"/>
    <property type="project" value="UniProtKB-UniRule"/>
</dbReference>
<comment type="subcellular location">
    <subcellularLocation>
        <location evidence="8">Cytoplasm</location>
    </subcellularLocation>
</comment>
<comment type="caution">
    <text evidence="8">Lacks conserved residue(s) required for the propagation of feature annotation.</text>
</comment>
<evidence type="ECO:0000259" key="12">
    <source>
        <dbReference type="SMART" id="SM00382"/>
    </source>
</evidence>
<dbReference type="CDD" id="cd06571">
    <property type="entry name" value="Bac_DnaA_C"/>
    <property type="match status" value="1"/>
</dbReference>
<evidence type="ECO:0000256" key="8">
    <source>
        <dbReference type="HAMAP-Rule" id="MF_00377"/>
    </source>
</evidence>
<dbReference type="SUPFAM" id="SSF48295">
    <property type="entry name" value="TrpR-like"/>
    <property type="match status" value="1"/>
</dbReference>
<dbReference type="Gene3D" id="3.40.50.300">
    <property type="entry name" value="P-loop containing nucleotide triphosphate hydrolases"/>
    <property type="match status" value="1"/>
</dbReference>
<dbReference type="GO" id="GO:0003688">
    <property type="term" value="F:DNA replication origin binding"/>
    <property type="evidence" value="ECO:0007669"/>
    <property type="project" value="UniProtKB-UniRule"/>
</dbReference>
<dbReference type="Pfam" id="PF00308">
    <property type="entry name" value="Bac_DnaA"/>
    <property type="match status" value="1"/>
</dbReference>
<keyword evidence="4 8" id="KW-0547">Nucleotide-binding</keyword>
<comment type="subunit">
    <text evidence="8">Oligomerizes as a right-handed, spiral filament on DNA at oriC.</text>
</comment>
<evidence type="ECO:0000313" key="15">
    <source>
        <dbReference type="Proteomes" id="UP000003494"/>
    </source>
</evidence>
<dbReference type="GO" id="GO:0005886">
    <property type="term" value="C:plasma membrane"/>
    <property type="evidence" value="ECO:0007669"/>
    <property type="project" value="TreeGrafter"/>
</dbReference>
<dbReference type="GO" id="GO:0005737">
    <property type="term" value="C:cytoplasm"/>
    <property type="evidence" value="ECO:0007669"/>
    <property type="project" value="UniProtKB-SubCell"/>
</dbReference>
<evidence type="ECO:0000256" key="3">
    <source>
        <dbReference type="ARBA" id="ARBA00022705"/>
    </source>
</evidence>
<dbReference type="GO" id="GO:0008289">
    <property type="term" value="F:lipid binding"/>
    <property type="evidence" value="ECO:0007669"/>
    <property type="project" value="UniProtKB-KW"/>
</dbReference>
<evidence type="ECO:0000256" key="9">
    <source>
        <dbReference type="NCBIfam" id="TIGR00362"/>
    </source>
</evidence>
<keyword evidence="2 8" id="KW-0963">Cytoplasm</keyword>
<dbReference type="GO" id="GO:0006270">
    <property type="term" value="P:DNA replication initiation"/>
    <property type="evidence" value="ECO:0007669"/>
    <property type="project" value="UniProtKB-UniRule"/>
</dbReference>
<feature type="binding site" evidence="8">
    <location>
        <position position="162"/>
    </location>
    <ligand>
        <name>ATP</name>
        <dbReference type="ChEBI" id="CHEBI:30616"/>
    </ligand>
</feature>
<dbReference type="GO" id="GO:0005524">
    <property type="term" value="F:ATP binding"/>
    <property type="evidence" value="ECO:0007669"/>
    <property type="project" value="UniProtKB-UniRule"/>
</dbReference>
<comment type="domain">
    <text evidence="8">Domain I is involved in oligomerization and binding regulators, domain II is flexibile and of varying length in different bacteria, domain III forms the AAA+ region, while domain IV binds dsDNA.</text>
</comment>
<evidence type="ECO:0000256" key="10">
    <source>
        <dbReference type="RuleBase" id="RU000577"/>
    </source>
</evidence>
<dbReference type="AlphaFoldDB" id="C4GCC1"/>
<dbReference type="InterPro" id="IPR020591">
    <property type="entry name" value="Chromosome_initiator_DnaA-like"/>
</dbReference>
<dbReference type="InterPro" id="IPR003593">
    <property type="entry name" value="AAA+_ATPase"/>
</dbReference>
<keyword evidence="15" id="KW-1185">Reference proteome</keyword>
<comment type="function">
    <text evidence="8 10">Plays an essential role in the initiation and regulation of chromosomal replication. ATP-DnaA binds to the origin of replication (oriC) to initiate formation of the DNA replication initiation complex once per cell cycle. Binds the DnaA box (a 9 base pair repeat at the origin) and separates the double-stranded (ds)DNA. Forms a right-handed helical filament on oriC DNA; dsDNA binds to the exterior of the filament while single-stranded (ss)DNA is stabiized in the filament's interior. The ATP-DnaA-oriC complex binds and stabilizes one strand of the AT-rich DNA unwinding element (DUE), permitting loading of DNA polymerase. After initiation quickly degrades to an ADP-DnaA complex that is not apt for DNA replication. Binds acidic phospholipids.</text>
</comment>
<accession>C4GCC1</accession>
<evidence type="ECO:0000256" key="4">
    <source>
        <dbReference type="ARBA" id="ARBA00022741"/>
    </source>
</evidence>
<dbReference type="Proteomes" id="UP000003494">
    <property type="component" value="Unassembled WGS sequence"/>
</dbReference>
<dbReference type="Gene3D" id="3.30.300.180">
    <property type="match status" value="1"/>
</dbReference>
<dbReference type="PANTHER" id="PTHR30050">
    <property type="entry name" value="CHROMOSOMAL REPLICATION INITIATOR PROTEIN DNAA"/>
    <property type="match status" value="1"/>
</dbReference>
<dbReference type="PANTHER" id="PTHR30050:SF2">
    <property type="entry name" value="CHROMOSOMAL REPLICATION INITIATOR PROTEIN DNAA"/>
    <property type="match status" value="1"/>
</dbReference>
<dbReference type="InterPro" id="IPR001957">
    <property type="entry name" value="Chromosome_initiator_DnaA"/>
</dbReference>
<feature type="binding site" evidence="8">
    <location>
        <position position="159"/>
    </location>
    <ligand>
        <name>ATP</name>
        <dbReference type="ChEBI" id="CHEBI:30616"/>
    </ligand>
</feature>
<evidence type="ECO:0000256" key="11">
    <source>
        <dbReference type="RuleBase" id="RU004227"/>
    </source>
</evidence>
<dbReference type="InterPro" id="IPR038454">
    <property type="entry name" value="DnaA_N_sf"/>
</dbReference>
<evidence type="ECO:0000256" key="5">
    <source>
        <dbReference type="ARBA" id="ARBA00022840"/>
    </source>
</evidence>
<feature type="binding site" evidence="8">
    <location>
        <position position="163"/>
    </location>
    <ligand>
        <name>ATP</name>
        <dbReference type="ChEBI" id="CHEBI:30616"/>
    </ligand>
</feature>
<dbReference type="CDD" id="cd00009">
    <property type="entry name" value="AAA"/>
    <property type="match status" value="1"/>
</dbReference>
<dbReference type="Gene3D" id="1.10.8.60">
    <property type="match status" value="1"/>
</dbReference>
<dbReference type="SMART" id="SM00382">
    <property type="entry name" value="AAA"/>
    <property type="match status" value="1"/>
</dbReference>
<dbReference type="Pfam" id="PF08299">
    <property type="entry name" value="Bac_DnaA_C"/>
    <property type="match status" value="1"/>
</dbReference>
<dbReference type="InterPro" id="IPR018312">
    <property type="entry name" value="Chromosome_initiator_DnaA_CS"/>
</dbReference>
<dbReference type="SMART" id="SM00760">
    <property type="entry name" value="Bac_DnaA_C"/>
    <property type="match status" value="1"/>
</dbReference>
<dbReference type="InterPro" id="IPR010921">
    <property type="entry name" value="Trp_repressor/repl_initiator"/>
</dbReference>
<dbReference type="HAMAP" id="MF_00377">
    <property type="entry name" value="DnaA_bact"/>
    <property type="match status" value="1"/>
</dbReference>
<dbReference type="RefSeq" id="WP_006906607.1">
    <property type="nucleotide sequence ID" value="NZ_GG665866.1"/>
</dbReference>
<evidence type="ECO:0000313" key="14">
    <source>
        <dbReference type="EMBL" id="EEP28063.1"/>
    </source>
</evidence>
<dbReference type="NCBIfam" id="TIGR00362">
    <property type="entry name" value="DnaA"/>
    <property type="match status" value="1"/>
</dbReference>
<organism evidence="14 15">
    <name type="scientific">Shuttleworthella satelles DSM 14600</name>
    <dbReference type="NCBI Taxonomy" id="626523"/>
    <lineage>
        <taxon>Bacteria</taxon>
        <taxon>Bacillati</taxon>
        <taxon>Bacillota</taxon>
        <taxon>Clostridia</taxon>
        <taxon>Lachnospirales</taxon>
        <taxon>Lachnospiraceae</taxon>
        <taxon>Shuttleworthella</taxon>
    </lineage>
</organism>
<keyword evidence="3 8" id="KW-0235">DNA replication</keyword>
<dbReference type="FunFam" id="3.40.50.300:FF:000668">
    <property type="entry name" value="Chromosomal replication initiator protein DnaA"/>
    <property type="match status" value="1"/>
</dbReference>
<feature type="region of interest" description="Domain IV, binds dsDNA" evidence="8">
    <location>
        <begin position="335"/>
        <end position="456"/>
    </location>
</feature>
<name>C4GCC1_9FIRM</name>
<feature type="domain" description="Chromosomal replication initiator DnaA C-terminal" evidence="13">
    <location>
        <begin position="363"/>
        <end position="432"/>
    </location>
</feature>
<feature type="domain" description="AAA+ ATPase" evidence="12">
    <location>
        <begin position="148"/>
        <end position="279"/>
    </location>
</feature>
<sequence length="456" mass="51771">MDLLTKKWAHILKTVKQEYNITDISFKTWLAPLEIFSVQKDTLVILFPTDESNQMSLNYISKKYELPLKVTIAEITGKEYHLQFILPGQATNLKPSDVVSQGHRLADRENFLSSHLNPRYTFDTFVVGANNRFAQTASLAVAESPGQAYNPLFIYGGPGLGKTHLMHAIGNFILQDSPSKKVLYVTSEDFLNEVIESIRNNSSGSMSRFRDKYRTVDILLIDDIQFIIGKESTQEEFFHTFNALHSAGKQIVLTSDRPPKEMETLDTRIRSRFEWGLMADVGSPDYETRMAILRRRCEMDRFSLPDEILDYIASNIKSNIRELEGALNKLIAYSNLEKTTITMEIASRELQNIISPDTPREITPQLIIEMVSEHYQISVDQMISKNRSSAVAKPRQIAMYLCKDMTSSPLEAIGSLLGGRDHSTIIHGANKIADEYNSDEELHKQIDAIRKKLNPS</sequence>
<feature type="binding site" evidence="8">
    <location>
        <position position="161"/>
    </location>
    <ligand>
        <name>ATP</name>
        <dbReference type="ChEBI" id="CHEBI:30616"/>
    </ligand>
</feature>
<evidence type="ECO:0000256" key="1">
    <source>
        <dbReference type="ARBA" id="ARBA00006583"/>
    </source>
</evidence>
<feature type="region of interest" description="Domain I, interacts with DnaA modulators" evidence="8">
    <location>
        <begin position="1"/>
        <end position="113"/>
    </location>
</feature>
<comment type="caution">
    <text evidence="14">The sequence shown here is derived from an EMBL/GenBank/DDBJ whole genome shotgun (WGS) entry which is preliminary data.</text>
</comment>
<proteinExistence type="inferred from homology"/>
<keyword evidence="6 8" id="KW-0446">Lipid-binding</keyword>
<dbReference type="STRING" id="626523.GCWU000342_01610"/>
<keyword evidence="7 8" id="KW-0238">DNA-binding</keyword>
<reference evidence="14" key="1">
    <citation type="submission" date="2009-04" db="EMBL/GenBank/DDBJ databases">
        <authorList>
            <person name="Weinstock G."/>
            <person name="Sodergren E."/>
            <person name="Clifton S."/>
            <person name="Fulton L."/>
            <person name="Fulton B."/>
            <person name="Courtney L."/>
            <person name="Fronick C."/>
            <person name="Harrison M."/>
            <person name="Strong C."/>
            <person name="Farmer C."/>
            <person name="Delahaunty K."/>
            <person name="Markovic C."/>
            <person name="Hall O."/>
            <person name="Minx P."/>
            <person name="Tomlinson C."/>
            <person name="Mitreva M."/>
            <person name="Nelson J."/>
            <person name="Hou S."/>
            <person name="Wollam A."/>
            <person name="Pepin K.H."/>
            <person name="Johnson M."/>
            <person name="Bhonagiri V."/>
            <person name="Nash W.E."/>
            <person name="Warren W."/>
            <person name="Chinwalla A."/>
            <person name="Mardis E.R."/>
            <person name="Wilson R.K."/>
        </authorList>
    </citation>
    <scope>NUCLEOTIDE SEQUENCE [LARGE SCALE GENOMIC DNA]</scope>
    <source>
        <strain evidence="14">DSM 14600</strain>
    </source>
</reference>
<dbReference type="PRINTS" id="PR00051">
    <property type="entry name" value="DNAA"/>
</dbReference>
<evidence type="ECO:0000256" key="2">
    <source>
        <dbReference type="ARBA" id="ARBA00022490"/>
    </source>
</evidence>
<dbReference type="InterPro" id="IPR013159">
    <property type="entry name" value="DnaA_C"/>
</dbReference>
<gene>
    <name evidence="8 14" type="primary">dnaA</name>
    <name evidence="14" type="ORF">GCWU000342_01610</name>
</gene>
<dbReference type="InterPro" id="IPR013317">
    <property type="entry name" value="DnaA_dom"/>
</dbReference>
<dbReference type="PROSITE" id="PS01008">
    <property type="entry name" value="DNAA"/>
    <property type="match status" value="1"/>
</dbReference>
<comment type="similarity">
    <text evidence="1 8 11">Belongs to the DnaA family.</text>
</comment>
<evidence type="ECO:0000256" key="7">
    <source>
        <dbReference type="ARBA" id="ARBA00023125"/>
    </source>
</evidence>
<evidence type="ECO:0000259" key="13">
    <source>
        <dbReference type="SMART" id="SM00760"/>
    </source>
</evidence>